<protein>
    <submittedName>
        <fullName evidence="1">Uncharacterized protein</fullName>
    </submittedName>
</protein>
<evidence type="ECO:0000313" key="1">
    <source>
        <dbReference type="EMBL" id="GBR51657.1"/>
    </source>
</evidence>
<dbReference type="EMBL" id="BAQC01000014">
    <property type="protein sequence ID" value="GBR51657.1"/>
    <property type="molecule type" value="Genomic_DNA"/>
</dbReference>
<name>A0ABQ0QNQ7_9PROT</name>
<organism evidence="1 2">
    <name type="scientific">Neokomagataea thailandica NBRC 106555</name>
    <dbReference type="NCBI Taxonomy" id="1223520"/>
    <lineage>
        <taxon>Bacteria</taxon>
        <taxon>Pseudomonadati</taxon>
        <taxon>Pseudomonadota</taxon>
        <taxon>Alphaproteobacteria</taxon>
        <taxon>Acetobacterales</taxon>
        <taxon>Acetobacteraceae</taxon>
        <taxon>Neokomagataea</taxon>
    </lineage>
</organism>
<dbReference type="Proteomes" id="UP001062632">
    <property type="component" value="Unassembled WGS sequence"/>
</dbReference>
<gene>
    <name evidence="1" type="ORF">AA106555_0632</name>
</gene>
<sequence length="93" mass="10292">MQQASSINAYGLGNIEKRCVDNRVGERCLLPRSVPMIISCIQHLPDRYFPVSMEADIIKTIGKINGTVGQCTATVPRGQTITYEMAFTDLSRT</sequence>
<evidence type="ECO:0000313" key="2">
    <source>
        <dbReference type="Proteomes" id="UP001062632"/>
    </source>
</evidence>
<proteinExistence type="predicted"/>
<keyword evidence="2" id="KW-1185">Reference proteome</keyword>
<accession>A0ABQ0QNQ7</accession>
<reference evidence="1 2" key="1">
    <citation type="submission" date="2013-04" db="EMBL/GenBank/DDBJ databases">
        <title>The genome sequencing project of 58 acetic acid bacteria.</title>
        <authorList>
            <person name="Okamoto-Kainuma A."/>
            <person name="Ishikawa M."/>
            <person name="Umino S."/>
            <person name="Koizumi Y."/>
            <person name="Shiwa Y."/>
            <person name="Yoshikawa H."/>
            <person name="Matsutani M."/>
            <person name="Matsushita K."/>
        </authorList>
    </citation>
    <scope>NUCLEOTIDE SEQUENCE [LARGE SCALE GENOMIC DNA]</scope>
    <source>
        <strain evidence="1 2">NBRC 106555</strain>
    </source>
</reference>
<comment type="caution">
    <text evidence="1">The sequence shown here is derived from an EMBL/GenBank/DDBJ whole genome shotgun (WGS) entry which is preliminary data.</text>
</comment>